<dbReference type="AlphaFoldDB" id="A0A6J4PHM5"/>
<name>A0A6J4PHM5_9RHOB</name>
<feature type="transmembrane region" description="Helical" evidence="1">
    <location>
        <begin position="6"/>
        <end position="33"/>
    </location>
</feature>
<accession>A0A6J4PHM5</accession>
<keyword evidence="1" id="KW-0472">Membrane</keyword>
<evidence type="ECO:0000256" key="1">
    <source>
        <dbReference type="SAM" id="Phobius"/>
    </source>
</evidence>
<dbReference type="EMBL" id="CADCUU010000273">
    <property type="protein sequence ID" value="CAA9416366.1"/>
    <property type="molecule type" value="Genomic_DNA"/>
</dbReference>
<sequence>MVTGLYIVFSGGAPGAAIAGGMMSFASMLVFLFTVVRHGFGVQVASRPGLSGAALTPAE</sequence>
<evidence type="ECO:0000313" key="2">
    <source>
        <dbReference type="EMBL" id="CAA9416366.1"/>
    </source>
</evidence>
<reference evidence="2" key="1">
    <citation type="submission" date="2020-02" db="EMBL/GenBank/DDBJ databases">
        <authorList>
            <person name="Meier V. D."/>
        </authorList>
    </citation>
    <scope>NUCLEOTIDE SEQUENCE</scope>
    <source>
        <strain evidence="2">AVDCRST_MAG15</strain>
    </source>
</reference>
<keyword evidence="1" id="KW-1133">Transmembrane helix</keyword>
<gene>
    <name evidence="2" type="ORF">AVDCRST_MAG15-1914</name>
</gene>
<organism evidence="2">
    <name type="scientific">uncultured Rubellimicrobium sp</name>
    <dbReference type="NCBI Taxonomy" id="543078"/>
    <lineage>
        <taxon>Bacteria</taxon>
        <taxon>Pseudomonadati</taxon>
        <taxon>Pseudomonadota</taxon>
        <taxon>Alphaproteobacteria</taxon>
        <taxon>Rhodobacterales</taxon>
        <taxon>Roseobacteraceae</taxon>
        <taxon>Rubellimicrobium</taxon>
        <taxon>environmental samples</taxon>
    </lineage>
</organism>
<proteinExistence type="predicted"/>
<protein>
    <submittedName>
        <fullName evidence="2">Uncharacterized protein</fullName>
    </submittedName>
</protein>
<keyword evidence="1" id="KW-0812">Transmembrane</keyword>